<protein>
    <recommendedName>
        <fullName evidence="6">OmpR/PhoB-type domain-containing protein</fullName>
    </recommendedName>
</protein>
<dbReference type="Gene3D" id="3.40.50.300">
    <property type="entry name" value="P-loop containing nucleotide triphosphate hydrolases"/>
    <property type="match status" value="1"/>
</dbReference>
<evidence type="ECO:0000256" key="2">
    <source>
        <dbReference type="ARBA" id="ARBA00023015"/>
    </source>
</evidence>
<dbReference type="GO" id="GO:0006355">
    <property type="term" value="P:regulation of DNA-templated transcription"/>
    <property type="evidence" value="ECO:0007669"/>
    <property type="project" value="InterPro"/>
</dbReference>
<keyword evidence="3 5" id="KW-0238">DNA-binding</keyword>
<comment type="caution">
    <text evidence="7">The sequence shown here is derived from an EMBL/GenBank/DDBJ whole genome shotgun (WGS) entry which is preliminary data.</text>
</comment>
<dbReference type="Gene3D" id="1.25.40.10">
    <property type="entry name" value="Tetratricopeptide repeat domain"/>
    <property type="match status" value="3"/>
</dbReference>
<accession>A0A918GM59</accession>
<dbReference type="InterPro" id="IPR019734">
    <property type="entry name" value="TPR_rpt"/>
</dbReference>
<evidence type="ECO:0000256" key="5">
    <source>
        <dbReference type="PROSITE-ProRule" id="PRU01091"/>
    </source>
</evidence>
<dbReference type="InterPro" id="IPR027417">
    <property type="entry name" value="P-loop_NTPase"/>
</dbReference>
<dbReference type="PANTHER" id="PTHR35807">
    <property type="entry name" value="TRANSCRIPTIONAL REGULATOR REDD-RELATED"/>
    <property type="match status" value="1"/>
</dbReference>
<dbReference type="EMBL" id="BMRB01000004">
    <property type="protein sequence ID" value="GGS46661.1"/>
    <property type="molecule type" value="Genomic_DNA"/>
</dbReference>
<evidence type="ECO:0000313" key="8">
    <source>
        <dbReference type="Proteomes" id="UP000660680"/>
    </source>
</evidence>
<dbReference type="SUPFAM" id="SSF48452">
    <property type="entry name" value="TPR-like"/>
    <property type="match status" value="2"/>
</dbReference>
<keyword evidence="4" id="KW-0804">Transcription</keyword>
<evidence type="ECO:0000259" key="6">
    <source>
        <dbReference type="PROSITE" id="PS51755"/>
    </source>
</evidence>
<dbReference type="PROSITE" id="PS51755">
    <property type="entry name" value="OMPR_PHOB"/>
    <property type="match status" value="1"/>
</dbReference>
<keyword evidence="2" id="KW-0805">Transcription regulation</keyword>
<name>A0A918GM59_9PSEU</name>
<dbReference type="InterPro" id="IPR051677">
    <property type="entry name" value="AfsR-DnrI-RedD_regulator"/>
</dbReference>
<dbReference type="SMART" id="SM01043">
    <property type="entry name" value="BTAD"/>
    <property type="match status" value="1"/>
</dbReference>
<evidence type="ECO:0000256" key="3">
    <source>
        <dbReference type="ARBA" id="ARBA00023125"/>
    </source>
</evidence>
<feature type="DNA-binding region" description="OmpR/PhoB-type" evidence="5">
    <location>
        <begin position="1"/>
        <end position="90"/>
    </location>
</feature>
<dbReference type="InterPro" id="IPR011990">
    <property type="entry name" value="TPR-like_helical_dom_sf"/>
</dbReference>
<dbReference type="InterPro" id="IPR016032">
    <property type="entry name" value="Sig_transdc_resp-reg_C-effctor"/>
</dbReference>
<evidence type="ECO:0000256" key="4">
    <source>
        <dbReference type="ARBA" id="ARBA00023163"/>
    </source>
</evidence>
<dbReference type="PANTHER" id="PTHR35807:SF1">
    <property type="entry name" value="TRANSCRIPTIONAL REGULATOR REDD"/>
    <property type="match status" value="1"/>
</dbReference>
<feature type="domain" description="OmpR/PhoB-type" evidence="6">
    <location>
        <begin position="1"/>
        <end position="90"/>
    </location>
</feature>
<evidence type="ECO:0000256" key="1">
    <source>
        <dbReference type="ARBA" id="ARBA00005820"/>
    </source>
</evidence>
<dbReference type="InterPro" id="IPR036388">
    <property type="entry name" value="WH-like_DNA-bd_sf"/>
</dbReference>
<dbReference type="SMART" id="SM00028">
    <property type="entry name" value="TPR"/>
    <property type="match status" value="4"/>
</dbReference>
<evidence type="ECO:0000313" key="7">
    <source>
        <dbReference type="EMBL" id="GGS46661.1"/>
    </source>
</evidence>
<proteinExistence type="inferred from homology"/>
<reference evidence="7" key="1">
    <citation type="journal article" date="2014" name="Int. J. Syst. Evol. Microbiol.">
        <title>Complete genome sequence of Corynebacterium casei LMG S-19264T (=DSM 44701T), isolated from a smear-ripened cheese.</title>
        <authorList>
            <consortium name="US DOE Joint Genome Institute (JGI-PGF)"/>
            <person name="Walter F."/>
            <person name="Albersmeier A."/>
            <person name="Kalinowski J."/>
            <person name="Ruckert C."/>
        </authorList>
    </citation>
    <scope>NUCLEOTIDE SEQUENCE</scope>
    <source>
        <strain evidence="7">JCM 3276</strain>
    </source>
</reference>
<dbReference type="PRINTS" id="PR00364">
    <property type="entry name" value="DISEASERSIST"/>
</dbReference>
<reference evidence="7" key="2">
    <citation type="submission" date="2020-09" db="EMBL/GenBank/DDBJ databases">
        <authorList>
            <person name="Sun Q."/>
            <person name="Ohkuma M."/>
        </authorList>
    </citation>
    <scope>NUCLEOTIDE SEQUENCE</scope>
    <source>
        <strain evidence="7">JCM 3276</strain>
    </source>
</reference>
<keyword evidence="8" id="KW-1185">Reference proteome</keyword>
<organism evidence="7 8">
    <name type="scientific">Actinokineospora fastidiosa</name>
    <dbReference type="NCBI Taxonomy" id="1816"/>
    <lineage>
        <taxon>Bacteria</taxon>
        <taxon>Bacillati</taxon>
        <taxon>Actinomycetota</taxon>
        <taxon>Actinomycetes</taxon>
        <taxon>Pseudonocardiales</taxon>
        <taxon>Pseudonocardiaceae</taxon>
        <taxon>Actinokineospora</taxon>
    </lineage>
</organism>
<comment type="similarity">
    <text evidence="1">Belongs to the AfsR/DnrI/RedD regulatory family.</text>
</comment>
<dbReference type="InterPro" id="IPR005158">
    <property type="entry name" value="BTAD"/>
</dbReference>
<dbReference type="SMART" id="SM00862">
    <property type="entry name" value="Trans_reg_C"/>
    <property type="match status" value="1"/>
</dbReference>
<dbReference type="Pfam" id="PF03704">
    <property type="entry name" value="BTAD"/>
    <property type="match status" value="1"/>
</dbReference>
<dbReference type="GO" id="GO:0000160">
    <property type="term" value="P:phosphorelay signal transduction system"/>
    <property type="evidence" value="ECO:0007669"/>
    <property type="project" value="InterPro"/>
</dbReference>
<dbReference type="InterPro" id="IPR001867">
    <property type="entry name" value="OmpR/PhoB-type_DNA-bd"/>
</dbReference>
<dbReference type="SUPFAM" id="SSF46894">
    <property type="entry name" value="C-terminal effector domain of the bipartite response regulators"/>
    <property type="match status" value="1"/>
</dbReference>
<dbReference type="CDD" id="cd15831">
    <property type="entry name" value="BTAD"/>
    <property type="match status" value="1"/>
</dbReference>
<gene>
    <name evidence="7" type="ORF">GCM10010171_47340</name>
</gene>
<dbReference type="AlphaFoldDB" id="A0A918GM59"/>
<dbReference type="Proteomes" id="UP000660680">
    <property type="component" value="Unassembled WGS sequence"/>
</dbReference>
<dbReference type="Gene3D" id="1.10.10.10">
    <property type="entry name" value="Winged helix-like DNA-binding domain superfamily/Winged helix DNA-binding domain"/>
    <property type="match status" value="1"/>
</dbReference>
<dbReference type="GO" id="GO:0003677">
    <property type="term" value="F:DNA binding"/>
    <property type="evidence" value="ECO:0007669"/>
    <property type="project" value="UniProtKB-UniRule"/>
</dbReference>
<sequence length="867" mass="92685">MLGPVGAHAGERRIAPVGARQERILAALLLDAGRVVPVSRLVDVVWAADPPATAVRQVRNVTTALRRTLVDAGLPPDALAAVGPGFVLHPPELDLRAFDAHVGRGEHAAALACWRGRALAGVDSPALAGAAAALEERRLSVLHLHLAERVAAGDDVVAELTDLVGEHPLSEGFAGLLMRALRQRGRQADALAVYRRTRRRLVDELGVEPGAELRDAHDQVLREDPAGPCCLPGEPPDFVGRDAELAAVLASLHVPVLIDGMAGVGKTAVAVRAAHRVADRFPDGQLFVDLHSYTPGRERLGPSEALAALLWQLGVPANRQPAGLDERAALWRARTAGRKLLVLLDNAADAAQVVPLLPATPTVAVIITSRRRLTEIDGAVPVPVDPLPSADAAALFAAVSGRADAGVARLCGNLPLAVRIAASRLRQRPHWTIEAFLGRLGRERNRLAELRAGGRDVAATFHLSYQELDADHQRMFRLLGAHPGGVITVSAAAALAELPEEEAERQLDGLLDAHLLEPGYRLHDLLAEHARHLADADDSAFTRLLAYYRAGGDHHWYAAERASLRAVVHQALDRAEDESAWKIADRAAPHLRDHHDDFRAVAEAATHAAQRLGDPAALHRALGHLADAHWGAGELTAALACTRHRLTLPTTDPTAKAMALSRLGALHGMSGDYRTSADCYHHALTLTTTPDVVALLLGNLSHAQEMLNDLPAALSSAQRSRSLATTPHRFALSTAQEALVLAKLGSHTRAERQAHEAVRTAQASDHPFGTAFTHVDYAEVLLLLGDPAQARTRAHQACEILTHLHHPLLSTMAANTLGTACLRIQDPHAALTHHRRAHATARRIGYRAQMHRATTGAAQAKSALDAL</sequence>
<dbReference type="SUPFAM" id="SSF52540">
    <property type="entry name" value="P-loop containing nucleoside triphosphate hydrolases"/>
    <property type="match status" value="1"/>
</dbReference>